<feature type="chain" id="PRO_5047451204" evidence="1">
    <location>
        <begin position="29"/>
        <end position="504"/>
    </location>
</feature>
<gene>
    <name evidence="2" type="ORF">OGM63_14560</name>
</gene>
<dbReference type="NCBIfam" id="NF038130">
    <property type="entry name" value="PEP_NF038130"/>
    <property type="match status" value="1"/>
</dbReference>
<keyword evidence="1" id="KW-0732">Signal</keyword>
<organism evidence="2 3">
    <name type="scientific">Plectonema radiosum NIES-515</name>
    <dbReference type="NCBI Taxonomy" id="2986073"/>
    <lineage>
        <taxon>Bacteria</taxon>
        <taxon>Bacillati</taxon>
        <taxon>Cyanobacteriota</taxon>
        <taxon>Cyanophyceae</taxon>
        <taxon>Oscillatoriophycideae</taxon>
        <taxon>Oscillatoriales</taxon>
        <taxon>Microcoleaceae</taxon>
        <taxon>Plectonema</taxon>
    </lineage>
</organism>
<proteinExistence type="predicted"/>
<comment type="caution">
    <text evidence="2">The sequence shown here is derived from an EMBL/GenBank/DDBJ whole genome shotgun (WGS) entry which is preliminary data.</text>
</comment>
<dbReference type="InterPro" id="IPR013424">
    <property type="entry name" value="Ice-binding_C"/>
</dbReference>
<protein>
    <submittedName>
        <fullName evidence="2">NF038130 family PEP-CTERM protein</fullName>
    </submittedName>
</protein>
<keyword evidence="3" id="KW-1185">Reference proteome</keyword>
<evidence type="ECO:0000313" key="3">
    <source>
        <dbReference type="Proteomes" id="UP001526143"/>
    </source>
</evidence>
<accession>A0ABT3B016</accession>
<sequence>MTVTIKKLLIGATAAASMSAIASTPAFATNLTKPSKIQFTTNGVNNTDANKPNINTWTYGSAQSDNTGIGGVNRQVLNDTKNSGNIDKAIAALTDNDSATNVELFTNGEVVTDHVGFSANLGRNTVKVESVTKDDWADATLATSWLKGFGNAYSGLLSSIPTTAGSNMLKDFNTNFGFLVTTLSSTGFNSAGDPNIGGIALSQIDKHTGKLKLDLVGHLDVAGKYVDTRATIVDTRPTIKDTVATIVDTRATIVDTQATIKDTRATIVDTQATIIDTRATIKDTVATIIDTKPTIVKNNKTIPNPTYNKPIPNPTYNKLIPNPTFNQPIPNPTFNQPIPNPTYNKPIPNPTYNKPIPNPTYNKPIPNPTYNKPIPNPTYNKDIPNPNYLAKSSDFARNSTGNVIFDGILLKLAQTAVTTNTPFQVSEIAKVTFNNQVDYAFGFSATDSGAIAGDRNKTNDTTSHTGIYSWSKNYKTVPEPSGIFGLVAVGGLVIASRRKRLKNA</sequence>
<dbReference type="NCBIfam" id="TIGR02595">
    <property type="entry name" value="PEP_CTERM"/>
    <property type="match status" value="1"/>
</dbReference>
<dbReference type="Proteomes" id="UP001526143">
    <property type="component" value="Unassembled WGS sequence"/>
</dbReference>
<feature type="signal peptide" evidence="1">
    <location>
        <begin position="1"/>
        <end position="28"/>
    </location>
</feature>
<evidence type="ECO:0000313" key="2">
    <source>
        <dbReference type="EMBL" id="MCV3214723.1"/>
    </source>
</evidence>
<reference evidence="2 3" key="1">
    <citation type="submission" date="2022-10" db="EMBL/GenBank/DDBJ databases">
        <title>Identification of biosynthetic pathway for the production of the potent trypsin inhibitor radiosumin.</title>
        <authorList>
            <person name="Fewer D.P."/>
            <person name="Delbaje E."/>
            <person name="Ouyang X."/>
            <person name="Agostino P.D."/>
            <person name="Wahlsten M."/>
            <person name="Jokela J."/>
            <person name="Permi P."/>
            <person name="Haapaniemi E."/>
            <person name="Koistinen H."/>
        </authorList>
    </citation>
    <scope>NUCLEOTIDE SEQUENCE [LARGE SCALE GENOMIC DNA]</scope>
    <source>
        <strain evidence="2 3">NIES-515</strain>
    </source>
</reference>
<dbReference type="RefSeq" id="WP_263746299.1">
    <property type="nucleotide sequence ID" value="NZ_JAOWRF010000213.1"/>
</dbReference>
<name>A0ABT3B016_9CYAN</name>
<dbReference type="EMBL" id="JAOWRF010000213">
    <property type="protein sequence ID" value="MCV3214723.1"/>
    <property type="molecule type" value="Genomic_DNA"/>
</dbReference>
<evidence type="ECO:0000256" key="1">
    <source>
        <dbReference type="SAM" id="SignalP"/>
    </source>
</evidence>